<proteinExistence type="predicted"/>
<protein>
    <submittedName>
        <fullName evidence="1">Uncharacterized protein</fullName>
    </submittedName>
</protein>
<dbReference type="KEGG" id="vbh:CMV30_14665"/>
<dbReference type="AlphaFoldDB" id="A0A290QFP3"/>
<dbReference type="Proteomes" id="UP000217265">
    <property type="component" value="Chromosome"/>
</dbReference>
<dbReference type="OrthoDB" id="200220at2"/>
<keyword evidence="2" id="KW-1185">Reference proteome</keyword>
<evidence type="ECO:0000313" key="2">
    <source>
        <dbReference type="Proteomes" id="UP000217265"/>
    </source>
</evidence>
<dbReference type="EMBL" id="CP023344">
    <property type="protein sequence ID" value="ATC65096.1"/>
    <property type="molecule type" value="Genomic_DNA"/>
</dbReference>
<organism evidence="1 2">
    <name type="scientific">Nibricoccus aquaticus</name>
    <dbReference type="NCBI Taxonomy" id="2576891"/>
    <lineage>
        <taxon>Bacteria</taxon>
        <taxon>Pseudomonadati</taxon>
        <taxon>Verrucomicrobiota</taxon>
        <taxon>Opitutia</taxon>
        <taxon>Opitutales</taxon>
        <taxon>Opitutaceae</taxon>
        <taxon>Nibricoccus</taxon>
    </lineage>
</organism>
<sequence>MPKPAYEPVLSAAATTILVGLSRAKQRSVIGLIEKLAEHPQQDGDYSSVDDAGRAVQHVLLGEWHLSYWADHAAVSLVPALVNNLSAISSNFGLISGRLAATVRAS</sequence>
<gene>
    <name evidence="1" type="ORF">CMV30_14665</name>
</gene>
<accession>A0A290QFP3</accession>
<name>A0A290QFP3_9BACT</name>
<reference evidence="1 2" key="1">
    <citation type="submission" date="2017-09" db="EMBL/GenBank/DDBJ databases">
        <title>Complete genome sequence of Verrucomicrobial strain HZ-65, isolated from freshwater.</title>
        <authorList>
            <person name="Choi A."/>
        </authorList>
    </citation>
    <scope>NUCLEOTIDE SEQUENCE [LARGE SCALE GENOMIC DNA]</scope>
    <source>
        <strain evidence="1 2">HZ-65</strain>
    </source>
</reference>
<dbReference type="RefSeq" id="WP_096056727.1">
    <property type="nucleotide sequence ID" value="NZ_CP023344.1"/>
</dbReference>
<evidence type="ECO:0000313" key="1">
    <source>
        <dbReference type="EMBL" id="ATC65096.1"/>
    </source>
</evidence>